<organism evidence="2 3">
    <name type="scientific">Cercophora newfieldiana</name>
    <dbReference type="NCBI Taxonomy" id="92897"/>
    <lineage>
        <taxon>Eukaryota</taxon>
        <taxon>Fungi</taxon>
        <taxon>Dikarya</taxon>
        <taxon>Ascomycota</taxon>
        <taxon>Pezizomycotina</taxon>
        <taxon>Sordariomycetes</taxon>
        <taxon>Sordariomycetidae</taxon>
        <taxon>Sordariales</taxon>
        <taxon>Lasiosphaeriaceae</taxon>
        <taxon>Cercophora</taxon>
    </lineage>
</organism>
<dbReference type="InterPro" id="IPR056125">
    <property type="entry name" value="DUF7708"/>
</dbReference>
<dbReference type="Proteomes" id="UP001174936">
    <property type="component" value="Unassembled WGS sequence"/>
</dbReference>
<proteinExistence type="predicted"/>
<feature type="domain" description="DUF7708" evidence="1">
    <location>
        <begin position="86"/>
        <end position="194"/>
    </location>
</feature>
<accession>A0AA39YHL3</accession>
<evidence type="ECO:0000313" key="2">
    <source>
        <dbReference type="EMBL" id="KAK0652769.1"/>
    </source>
</evidence>
<evidence type="ECO:0000313" key="3">
    <source>
        <dbReference type="Proteomes" id="UP001174936"/>
    </source>
</evidence>
<gene>
    <name evidence="2" type="ORF">B0T16DRAFT_105265</name>
</gene>
<dbReference type="Pfam" id="PF24809">
    <property type="entry name" value="DUF7708"/>
    <property type="match status" value="1"/>
</dbReference>
<comment type="caution">
    <text evidence="2">The sequence shown here is derived from an EMBL/GenBank/DDBJ whole genome shotgun (WGS) entry which is preliminary data.</text>
</comment>
<evidence type="ECO:0000259" key="1">
    <source>
        <dbReference type="Pfam" id="PF24809"/>
    </source>
</evidence>
<protein>
    <recommendedName>
        <fullName evidence="1">DUF7708 domain-containing protein</fullName>
    </recommendedName>
</protein>
<reference evidence="2" key="1">
    <citation type="submission" date="2023-06" db="EMBL/GenBank/DDBJ databases">
        <title>Genome-scale phylogeny and comparative genomics of the fungal order Sordariales.</title>
        <authorList>
            <consortium name="Lawrence Berkeley National Laboratory"/>
            <person name="Hensen N."/>
            <person name="Bonometti L."/>
            <person name="Westerberg I."/>
            <person name="Brannstrom I.O."/>
            <person name="Guillou S."/>
            <person name="Cros-Aarteil S."/>
            <person name="Calhoun S."/>
            <person name="Haridas S."/>
            <person name="Kuo A."/>
            <person name="Mondo S."/>
            <person name="Pangilinan J."/>
            <person name="Riley R."/>
            <person name="Labutti K."/>
            <person name="Andreopoulos B."/>
            <person name="Lipzen A."/>
            <person name="Chen C."/>
            <person name="Yanf M."/>
            <person name="Daum C."/>
            <person name="Ng V."/>
            <person name="Clum A."/>
            <person name="Steindorff A."/>
            <person name="Ohm R."/>
            <person name="Martin F."/>
            <person name="Silar P."/>
            <person name="Natvig D."/>
            <person name="Lalanne C."/>
            <person name="Gautier V."/>
            <person name="Ament-Velasquez S.L."/>
            <person name="Kruys A."/>
            <person name="Hutchinson M.I."/>
            <person name="Powell A.J."/>
            <person name="Barry K."/>
            <person name="Miller A.N."/>
            <person name="Grigoriev I.V."/>
            <person name="Debuchy R."/>
            <person name="Gladieux P."/>
            <person name="Thoren M.H."/>
            <person name="Johannesson H."/>
        </authorList>
    </citation>
    <scope>NUCLEOTIDE SEQUENCE</scope>
    <source>
        <strain evidence="2">SMH2532-1</strain>
    </source>
</reference>
<name>A0AA39YHL3_9PEZI</name>
<dbReference type="AlphaFoldDB" id="A0AA39YHL3"/>
<sequence length="211" mass="23539">MTDVPVPPSPRSSVVSCWKRAIETHNSTLRNGDTRKRYIPFDAIEPHGHAPDQQQIPGEHPSALLGWAEKYNADIRKKGGPLAEGLRQVARAARHYSRAIDVFVQCNPTVAGLVWGSIRVLLQIGEEAERTSCVVSEGILEIILHEGRWEEVVGSSNLFDSERLEKRLVELYVAVLDFLLSSKQWCDRGRLSRTPSLLSLLEAAEMSWTSG</sequence>
<dbReference type="EMBL" id="JAULSV010000002">
    <property type="protein sequence ID" value="KAK0652769.1"/>
    <property type="molecule type" value="Genomic_DNA"/>
</dbReference>
<keyword evidence="3" id="KW-1185">Reference proteome</keyword>